<dbReference type="GO" id="GO:0016651">
    <property type="term" value="F:oxidoreductase activity, acting on NAD(P)H"/>
    <property type="evidence" value="ECO:0007669"/>
    <property type="project" value="TreeGrafter"/>
</dbReference>
<dbReference type="Pfam" id="PF08240">
    <property type="entry name" value="ADH_N"/>
    <property type="match status" value="1"/>
</dbReference>
<dbReference type="Proteomes" id="UP000612456">
    <property type="component" value="Unassembled WGS sequence"/>
</dbReference>
<dbReference type="EMBL" id="BMHP01000019">
    <property type="protein sequence ID" value="GGE02391.1"/>
    <property type="molecule type" value="Genomic_DNA"/>
</dbReference>
<keyword evidence="2" id="KW-0560">Oxidoreductase</keyword>
<comment type="caution">
    <text evidence="4">The sequence shown here is derived from an EMBL/GenBank/DDBJ whole genome shotgun (WGS) entry which is preliminary data.</text>
</comment>
<evidence type="ECO:0000313" key="5">
    <source>
        <dbReference type="Proteomes" id="UP000612456"/>
    </source>
</evidence>
<dbReference type="Gene3D" id="3.90.180.10">
    <property type="entry name" value="Medium-chain alcohol dehydrogenases, catalytic domain"/>
    <property type="match status" value="1"/>
</dbReference>
<dbReference type="InterPro" id="IPR036291">
    <property type="entry name" value="NAD(P)-bd_dom_sf"/>
</dbReference>
<feature type="domain" description="Enoyl reductase (ER)" evidence="3">
    <location>
        <begin position="14"/>
        <end position="334"/>
    </location>
</feature>
<dbReference type="RefSeq" id="WP_189000981.1">
    <property type="nucleotide sequence ID" value="NZ_BMHP01000019.1"/>
</dbReference>
<gene>
    <name evidence="4" type="primary">qor</name>
    <name evidence="4" type="ORF">GCM10010911_71790</name>
</gene>
<dbReference type="AlphaFoldDB" id="A0A917E3W2"/>
<dbReference type="InterPro" id="IPR013154">
    <property type="entry name" value="ADH-like_N"/>
</dbReference>
<reference evidence="4" key="1">
    <citation type="journal article" date="2014" name="Int. J. Syst. Evol. Microbiol.">
        <title>Complete genome sequence of Corynebacterium casei LMG S-19264T (=DSM 44701T), isolated from a smear-ripened cheese.</title>
        <authorList>
            <consortium name="US DOE Joint Genome Institute (JGI-PGF)"/>
            <person name="Walter F."/>
            <person name="Albersmeier A."/>
            <person name="Kalinowski J."/>
            <person name="Ruckert C."/>
        </authorList>
    </citation>
    <scope>NUCLEOTIDE SEQUENCE</scope>
    <source>
        <strain evidence="4">CGMCC 1.15178</strain>
    </source>
</reference>
<proteinExistence type="predicted"/>
<dbReference type="SUPFAM" id="SSF50129">
    <property type="entry name" value="GroES-like"/>
    <property type="match status" value="1"/>
</dbReference>
<evidence type="ECO:0000313" key="4">
    <source>
        <dbReference type="EMBL" id="GGE02391.1"/>
    </source>
</evidence>
<keyword evidence="5" id="KW-1185">Reference proteome</keyword>
<evidence type="ECO:0000256" key="2">
    <source>
        <dbReference type="ARBA" id="ARBA00023002"/>
    </source>
</evidence>
<dbReference type="SMART" id="SM00829">
    <property type="entry name" value="PKS_ER"/>
    <property type="match status" value="1"/>
</dbReference>
<reference evidence="4" key="2">
    <citation type="submission" date="2020-09" db="EMBL/GenBank/DDBJ databases">
        <authorList>
            <person name="Sun Q."/>
            <person name="Zhou Y."/>
        </authorList>
    </citation>
    <scope>NUCLEOTIDE SEQUENCE</scope>
    <source>
        <strain evidence="4">CGMCC 1.15178</strain>
    </source>
</reference>
<dbReference type="PANTHER" id="PTHR48106">
    <property type="entry name" value="QUINONE OXIDOREDUCTASE PIG3-RELATED"/>
    <property type="match status" value="1"/>
</dbReference>
<dbReference type="PANTHER" id="PTHR48106:SF2">
    <property type="entry name" value="ZN2+-BINDING DEHYDROGENASE"/>
    <property type="match status" value="1"/>
</dbReference>
<evidence type="ECO:0000256" key="1">
    <source>
        <dbReference type="ARBA" id="ARBA00022857"/>
    </source>
</evidence>
<dbReference type="GO" id="GO:0070402">
    <property type="term" value="F:NADPH binding"/>
    <property type="evidence" value="ECO:0007669"/>
    <property type="project" value="TreeGrafter"/>
</dbReference>
<organism evidence="4 5">
    <name type="scientific">Paenibacillus nasutitermitis</name>
    <dbReference type="NCBI Taxonomy" id="1652958"/>
    <lineage>
        <taxon>Bacteria</taxon>
        <taxon>Bacillati</taxon>
        <taxon>Bacillota</taxon>
        <taxon>Bacilli</taxon>
        <taxon>Bacillales</taxon>
        <taxon>Paenibacillaceae</taxon>
        <taxon>Paenibacillus</taxon>
    </lineage>
</organism>
<sequence length="336" mass="36054">MARKGLRIIQYRFGDPQKVLEVESTTFDCKLGEGEVLVRVARSVIHPGDLHLIAAKGSNPSEKLPEGRLPGLEAAGVIEDAAQGALDGTGLMVGMRVAFFYPGAWQSYVTVPVQALVALPDDMSDEIATQVLINTITARQVLRAALGELESRPAWLIQTGASSSVAKMITYFALQLGIAPIRLVRSKQSGEHLERVLPGGIVISTDVDGWQAEVRKVAGDDIILAVDGVGSDMLAELCDLLAVKGRIVSYGALANGSSDMTAFSGKALTLAGVTIMTWQEDVTAEERMQDMKVAIEIGTHAKTMLSRYTEFDLSEIHHAVKAVSAPEKKGNILLKF</sequence>
<dbReference type="InterPro" id="IPR020843">
    <property type="entry name" value="ER"/>
</dbReference>
<evidence type="ECO:0000259" key="3">
    <source>
        <dbReference type="SMART" id="SM00829"/>
    </source>
</evidence>
<protein>
    <submittedName>
        <fullName evidence="4">Quinone oxidoreductase</fullName>
    </submittedName>
</protein>
<dbReference type="SUPFAM" id="SSF51735">
    <property type="entry name" value="NAD(P)-binding Rossmann-fold domains"/>
    <property type="match status" value="1"/>
</dbReference>
<name>A0A917E3W2_9BACL</name>
<dbReference type="Gene3D" id="3.40.50.720">
    <property type="entry name" value="NAD(P)-binding Rossmann-like Domain"/>
    <property type="match status" value="1"/>
</dbReference>
<dbReference type="InterPro" id="IPR011032">
    <property type="entry name" value="GroES-like_sf"/>
</dbReference>
<accession>A0A917E3W2</accession>
<keyword evidence="1" id="KW-0521">NADP</keyword>